<accession>A0ABT0XJ94</accession>
<feature type="transmembrane region" description="Helical" evidence="1">
    <location>
        <begin position="30"/>
        <end position="47"/>
    </location>
</feature>
<gene>
    <name evidence="2" type="ORF">NDM98_11045</name>
</gene>
<feature type="transmembrane region" description="Helical" evidence="1">
    <location>
        <begin position="59"/>
        <end position="79"/>
    </location>
</feature>
<evidence type="ECO:0000313" key="2">
    <source>
        <dbReference type="EMBL" id="MCM2675977.1"/>
    </source>
</evidence>
<dbReference type="EMBL" id="JAMQJY010000001">
    <property type="protein sequence ID" value="MCM2675977.1"/>
    <property type="molecule type" value="Genomic_DNA"/>
</dbReference>
<evidence type="ECO:0000256" key="1">
    <source>
        <dbReference type="SAM" id="Phobius"/>
    </source>
</evidence>
<organism evidence="2 3">
    <name type="scientific">Alkalicoccobacillus plakortidis</name>
    <dbReference type="NCBI Taxonomy" id="444060"/>
    <lineage>
        <taxon>Bacteria</taxon>
        <taxon>Bacillati</taxon>
        <taxon>Bacillota</taxon>
        <taxon>Bacilli</taxon>
        <taxon>Bacillales</taxon>
        <taxon>Bacillaceae</taxon>
        <taxon>Alkalicoccobacillus</taxon>
    </lineage>
</organism>
<feature type="transmembrane region" description="Helical" evidence="1">
    <location>
        <begin position="7"/>
        <end position="24"/>
    </location>
</feature>
<evidence type="ECO:0000313" key="3">
    <source>
        <dbReference type="Proteomes" id="UP001203665"/>
    </source>
</evidence>
<name>A0ABT0XJ94_9BACI</name>
<keyword evidence="3" id="KW-1185">Reference proteome</keyword>
<proteinExistence type="predicted"/>
<keyword evidence="1" id="KW-0472">Membrane</keyword>
<keyword evidence="1" id="KW-0812">Transmembrane</keyword>
<reference evidence="2" key="1">
    <citation type="submission" date="2022-06" db="EMBL/GenBank/DDBJ databases">
        <title>Alkalicoccobacillus porphyridii sp. nov., isolated from a marine red alga, Porphyridium purpureum and reclassification of Shouchella plakortidis and Shouchella gibsonii as Alkalicoccobacillus plakortidis comb. nov. and Alkalicoccobacillus gibsonii comb. nov.</title>
        <authorList>
            <person name="Kim K.H."/>
            <person name="Lee J.K."/>
            <person name="Han D.M."/>
            <person name="Baek J.H."/>
            <person name="Jeon C.O."/>
        </authorList>
    </citation>
    <scope>NUCLEOTIDE SEQUENCE</scope>
    <source>
        <strain evidence="2">DSM 19153</strain>
    </source>
</reference>
<sequence>MVAKRHLMIISPILFIMFLFIVEVSWLMLVGWGLAITLASVIGYHVEVIKERETAKKELFTSIWNSLLWVGIAALFFFYGFDLSLWRRILIASCFLILAVFNFINSYVWYKKEQLELLQEENRNV</sequence>
<comment type="caution">
    <text evidence="2">The sequence shown here is derived from an EMBL/GenBank/DDBJ whole genome shotgun (WGS) entry which is preliminary data.</text>
</comment>
<dbReference type="RefSeq" id="WP_251607473.1">
    <property type="nucleotide sequence ID" value="NZ_JAMQJY010000001.1"/>
</dbReference>
<feature type="transmembrane region" description="Helical" evidence="1">
    <location>
        <begin position="85"/>
        <end position="104"/>
    </location>
</feature>
<dbReference type="Proteomes" id="UP001203665">
    <property type="component" value="Unassembled WGS sequence"/>
</dbReference>
<keyword evidence="1" id="KW-1133">Transmembrane helix</keyword>
<protein>
    <submittedName>
        <fullName evidence="2">Uncharacterized protein</fullName>
    </submittedName>
</protein>